<dbReference type="Proteomes" id="UP000093748">
    <property type="component" value="Unassembled WGS sequence"/>
</dbReference>
<dbReference type="EMBL" id="LZTJ01000031">
    <property type="protein sequence ID" value="OBP72674.1"/>
    <property type="molecule type" value="Genomic_DNA"/>
</dbReference>
<accession>A0A1A5I0E0</accession>
<organism evidence="1 2">
    <name type="scientific">Rhizobium loti</name>
    <name type="common">Mesorhizobium loti</name>
    <dbReference type="NCBI Taxonomy" id="381"/>
    <lineage>
        <taxon>Bacteria</taxon>
        <taxon>Pseudomonadati</taxon>
        <taxon>Pseudomonadota</taxon>
        <taxon>Alphaproteobacteria</taxon>
        <taxon>Hyphomicrobiales</taxon>
        <taxon>Phyllobacteriaceae</taxon>
        <taxon>Mesorhizobium</taxon>
    </lineage>
</organism>
<gene>
    <name evidence="1" type="ORF">BAE39_19135</name>
</gene>
<name>A0A1A5I0E0_RHILI</name>
<evidence type="ECO:0000313" key="1">
    <source>
        <dbReference type="EMBL" id="OBP72674.1"/>
    </source>
</evidence>
<comment type="caution">
    <text evidence="1">The sequence shown here is derived from an EMBL/GenBank/DDBJ whole genome shotgun (WGS) entry which is preliminary data.</text>
</comment>
<evidence type="ECO:0000313" key="2">
    <source>
        <dbReference type="Proteomes" id="UP000093748"/>
    </source>
</evidence>
<protein>
    <submittedName>
        <fullName evidence="1">Uncharacterized protein</fullName>
    </submittedName>
</protein>
<dbReference type="AlphaFoldDB" id="A0A1A5I0E0"/>
<proteinExistence type="predicted"/>
<reference evidence="2" key="1">
    <citation type="submission" date="2016-06" db="EMBL/GenBank/DDBJ databases">
        <title>NZP2037 Pacbio-Illumina hybrid assembly.</title>
        <authorList>
            <person name="Ramsay J.P."/>
        </authorList>
    </citation>
    <scope>NUCLEOTIDE SEQUENCE [LARGE SCALE GENOMIC DNA]</scope>
    <source>
        <strain evidence="2">R7ANS::ICEMlSym2042</strain>
    </source>
</reference>
<sequence>MQHFSHQRLADAAAPARRLDIHVRAPGGADSVRAAHAPNDIVAIHRHILAERRAIAEQTAIGRWRVGHQLKATRFDRAKPMKINGNSQMLVNA</sequence>